<dbReference type="STRING" id="5098.A0A507QQQ9"/>
<feature type="compositionally biased region" description="Low complexity" evidence="1">
    <location>
        <begin position="9"/>
        <end position="21"/>
    </location>
</feature>
<gene>
    <name evidence="2" type="ORF">MPDQ_008066</name>
</gene>
<sequence length="201" mass="21896">MPPKRRGGAAPSSRTSATTTPRKPRQSKLAKENNITAEEETEIKEAFHLFSIKHQHGEFKDEKEGVIRREDVRKTLVALGLPPTDSSELSSILSAVDPTSTGFVPYPPFLSVAAAKLAAKDVEDYDAIEANIDIAFQLFTRGSGGPITLGHLRSIARELKEDDVGEELLKNMILEANGGAGIHAGVTRDEFREVMKRAGVF</sequence>
<evidence type="ECO:0000313" key="3">
    <source>
        <dbReference type="Proteomes" id="UP000319663"/>
    </source>
</evidence>
<evidence type="ECO:0000313" key="2">
    <source>
        <dbReference type="EMBL" id="TQB70778.1"/>
    </source>
</evidence>
<name>A0A507QQQ9_MONPU</name>
<protein>
    <recommendedName>
        <fullName evidence="4">EF-hand superfamily Ca2+-modulated protein</fullName>
    </recommendedName>
</protein>
<dbReference type="AlphaFoldDB" id="A0A507QQQ9"/>
<dbReference type="SUPFAM" id="SSF47473">
    <property type="entry name" value="EF-hand"/>
    <property type="match status" value="1"/>
</dbReference>
<proteinExistence type="predicted"/>
<evidence type="ECO:0000256" key="1">
    <source>
        <dbReference type="SAM" id="MobiDB-lite"/>
    </source>
</evidence>
<dbReference type="OrthoDB" id="26525at2759"/>
<reference evidence="2 3" key="1">
    <citation type="submission" date="2019-06" db="EMBL/GenBank/DDBJ databases">
        <title>Wine fermentation using esterase from Monascus purpureus.</title>
        <authorList>
            <person name="Geng C."/>
            <person name="Zhang Y."/>
        </authorList>
    </citation>
    <scope>NUCLEOTIDE SEQUENCE [LARGE SCALE GENOMIC DNA]</scope>
    <source>
        <strain evidence="2">HQ1</strain>
    </source>
</reference>
<dbReference type="EMBL" id="VIFY01000095">
    <property type="protein sequence ID" value="TQB70778.1"/>
    <property type="molecule type" value="Genomic_DNA"/>
</dbReference>
<keyword evidence="3" id="KW-1185">Reference proteome</keyword>
<dbReference type="Proteomes" id="UP000319663">
    <property type="component" value="Unassembled WGS sequence"/>
</dbReference>
<comment type="caution">
    <text evidence="2">The sequence shown here is derived from an EMBL/GenBank/DDBJ whole genome shotgun (WGS) entry which is preliminary data.</text>
</comment>
<dbReference type="InterPro" id="IPR011992">
    <property type="entry name" value="EF-hand-dom_pair"/>
</dbReference>
<organism evidence="2 3">
    <name type="scientific">Monascus purpureus</name>
    <name type="common">Red mold</name>
    <name type="synonym">Monascus anka</name>
    <dbReference type="NCBI Taxonomy" id="5098"/>
    <lineage>
        <taxon>Eukaryota</taxon>
        <taxon>Fungi</taxon>
        <taxon>Dikarya</taxon>
        <taxon>Ascomycota</taxon>
        <taxon>Pezizomycotina</taxon>
        <taxon>Eurotiomycetes</taxon>
        <taxon>Eurotiomycetidae</taxon>
        <taxon>Eurotiales</taxon>
        <taxon>Aspergillaceae</taxon>
        <taxon>Monascus</taxon>
    </lineage>
</organism>
<feature type="region of interest" description="Disordered" evidence="1">
    <location>
        <begin position="1"/>
        <end position="37"/>
    </location>
</feature>
<evidence type="ECO:0008006" key="4">
    <source>
        <dbReference type="Google" id="ProtNLM"/>
    </source>
</evidence>
<dbReference type="Gene3D" id="1.10.238.10">
    <property type="entry name" value="EF-hand"/>
    <property type="match status" value="2"/>
</dbReference>
<accession>A0A507QQQ9</accession>